<evidence type="ECO:0000313" key="2">
    <source>
        <dbReference type="EMBL" id="MBL4935959.1"/>
    </source>
</evidence>
<comment type="caution">
    <text evidence="2">The sequence shown here is derived from an EMBL/GenBank/DDBJ whole genome shotgun (WGS) entry which is preliminary data.</text>
</comment>
<evidence type="ECO:0008006" key="4">
    <source>
        <dbReference type="Google" id="ProtNLM"/>
    </source>
</evidence>
<keyword evidence="3" id="KW-1185">Reference proteome</keyword>
<name>A0ABS1TCB5_9CLOT</name>
<dbReference type="RefSeq" id="WP_202748540.1">
    <property type="nucleotide sequence ID" value="NZ_JAESWC010000002.1"/>
</dbReference>
<reference evidence="2 3" key="1">
    <citation type="submission" date="2021-01" db="EMBL/GenBank/DDBJ databases">
        <title>Genome public.</title>
        <authorList>
            <person name="Liu C."/>
            <person name="Sun Q."/>
        </authorList>
    </citation>
    <scope>NUCLEOTIDE SEQUENCE [LARGE SCALE GENOMIC DNA]</scope>
    <source>
        <strain evidence="2 3">YIM B02515</strain>
    </source>
</reference>
<dbReference type="EMBL" id="JAESWC010000002">
    <property type="protein sequence ID" value="MBL4935959.1"/>
    <property type="molecule type" value="Genomic_DNA"/>
</dbReference>
<evidence type="ECO:0000313" key="3">
    <source>
        <dbReference type="Proteomes" id="UP000632377"/>
    </source>
</evidence>
<accession>A0ABS1TCB5</accession>
<protein>
    <recommendedName>
        <fullName evidence="4">DUF4829 domain-containing protein</fullName>
    </recommendedName>
</protein>
<feature type="chain" id="PRO_5045285197" description="DUF4829 domain-containing protein" evidence="1">
    <location>
        <begin position="24"/>
        <end position="170"/>
    </location>
</feature>
<dbReference type="Proteomes" id="UP000632377">
    <property type="component" value="Unassembled WGS sequence"/>
</dbReference>
<gene>
    <name evidence="2" type="ORF">JK636_09320</name>
</gene>
<evidence type="ECO:0000256" key="1">
    <source>
        <dbReference type="SAM" id="SignalP"/>
    </source>
</evidence>
<feature type="signal peptide" evidence="1">
    <location>
        <begin position="1"/>
        <end position="23"/>
    </location>
</feature>
<organism evidence="2 3">
    <name type="scientific">Clostridium rhizosphaerae</name>
    <dbReference type="NCBI Taxonomy" id="2803861"/>
    <lineage>
        <taxon>Bacteria</taxon>
        <taxon>Bacillati</taxon>
        <taxon>Bacillota</taxon>
        <taxon>Clostridia</taxon>
        <taxon>Eubacteriales</taxon>
        <taxon>Clostridiaceae</taxon>
        <taxon>Clostridium</taxon>
    </lineage>
</organism>
<keyword evidence="1" id="KW-0732">Signal</keyword>
<proteinExistence type="predicted"/>
<sequence length="170" mass="19029">MKKILTLPLLFLIILLNTTTVHSSPSLSSKDIISISTEVLDSMLQDQTVLKDKSYVAIDLSTEPFKSLSASEKLQVLNHMKKYDINHINVIASSINDLKNKGMFDKNNNLNFNGIQGIHLSITSMDILKNNEVSALGSWYCGPNSTQDMKVILINAEGKWKVKEITKMNF</sequence>